<dbReference type="Proteomes" id="UP000250088">
    <property type="component" value="Chromosome"/>
</dbReference>
<dbReference type="Gene3D" id="3.60.15.10">
    <property type="entry name" value="Ribonuclease Z/Hydroxyacylglutathione hydrolase-like"/>
    <property type="match status" value="1"/>
</dbReference>
<accession>A0A2Z2HTS2</accession>
<dbReference type="KEGG" id="naj:B1756_02950"/>
<dbReference type="Pfam" id="PF00753">
    <property type="entry name" value="Lactamase_B"/>
    <property type="match status" value="1"/>
</dbReference>
<dbReference type="SUPFAM" id="SSF56281">
    <property type="entry name" value="Metallo-hydrolase/oxidoreductase"/>
    <property type="match status" value="1"/>
</dbReference>
<protein>
    <submittedName>
        <fullName evidence="2">MBL fold metallo-hydrolase</fullName>
    </submittedName>
</protein>
<name>A0A2Z2HTS2_9EURY</name>
<sequence length="226" mass="24169">MSETERANVHALPISIEYGGRPLTITPVVLETDRGLVLVDVGPEGAIDAIASHVEDLGYDLQDVWLVLCTHHDGDHVAGLAELLERTDAIVAAHEAEAPYVRGDEEPIKGDGDRYSPVRVDLELADGVRIPTLDGPVELVETPGHSPGHVSLYKPSSSLLIAGDALVADGDEPLSGPKPEYTPDEERALESVGRLADLEIDQVVCYHGGHVEAGSDRIREIAATRD</sequence>
<dbReference type="InterPro" id="IPR050855">
    <property type="entry name" value="NDM-1-like"/>
</dbReference>
<keyword evidence="2" id="KW-0378">Hydrolase</keyword>
<dbReference type="RefSeq" id="WP_086887203.1">
    <property type="nucleotide sequence ID" value="NZ_CP019893.1"/>
</dbReference>
<dbReference type="EMBL" id="CP019893">
    <property type="protein sequence ID" value="ARS88817.1"/>
    <property type="molecule type" value="Genomic_DNA"/>
</dbReference>
<dbReference type="CDD" id="cd07721">
    <property type="entry name" value="yflN-like_MBL-fold"/>
    <property type="match status" value="1"/>
</dbReference>
<evidence type="ECO:0000313" key="3">
    <source>
        <dbReference type="Proteomes" id="UP000250088"/>
    </source>
</evidence>
<dbReference type="GeneID" id="32893003"/>
<organism evidence="2 3">
    <name type="scientific">Natrarchaeobaculum aegyptiacum</name>
    <dbReference type="NCBI Taxonomy" id="745377"/>
    <lineage>
        <taxon>Archaea</taxon>
        <taxon>Methanobacteriati</taxon>
        <taxon>Methanobacteriota</taxon>
        <taxon>Stenosarchaea group</taxon>
        <taxon>Halobacteria</taxon>
        <taxon>Halobacteriales</taxon>
        <taxon>Natrialbaceae</taxon>
        <taxon>Natrarchaeobaculum</taxon>
    </lineage>
</organism>
<evidence type="ECO:0000259" key="1">
    <source>
        <dbReference type="SMART" id="SM00849"/>
    </source>
</evidence>
<proteinExistence type="predicted"/>
<reference evidence="3" key="1">
    <citation type="submission" date="2017-02" db="EMBL/GenBank/DDBJ databases">
        <title>Natronthermophilus aegyptiacus gen. nov.,sp. nov., an aerobic, extremely halophilic alkalithermophilic archaeon isolated from the athalassohaline Wadi An Natrun, Egypt.</title>
        <authorList>
            <person name="Zhao B."/>
        </authorList>
    </citation>
    <scope>NUCLEOTIDE SEQUENCE [LARGE SCALE GENOMIC DNA]</scope>
    <source>
        <strain evidence="3">JW/NM-HA 15</strain>
    </source>
</reference>
<dbReference type="InterPro" id="IPR036866">
    <property type="entry name" value="RibonucZ/Hydroxyglut_hydro"/>
</dbReference>
<dbReference type="GO" id="GO:0016787">
    <property type="term" value="F:hydrolase activity"/>
    <property type="evidence" value="ECO:0007669"/>
    <property type="project" value="UniProtKB-KW"/>
</dbReference>
<dbReference type="OrthoDB" id="197151at2157"/>
<evidence type="ECO:0000313" key="2">
    <source>
        <dbReference type="EMBL" id="ARS88817.1"/>
    </source>
</evidence>
<feature type="domain" description="Metallo-beta-lactamase" evidence="1">
    <location>
        <begin position="24"/>
        <end position="207"/>
    </location>
</feature>
<dbReference type="AlphaFoldDB" id="A0A2Z2HTS2"/>
<dbReference type="PANTHER" id="PTHR42951:SF15">
    <property type="entry name" value="METALLO-BETA-LACTAMASE SUPERFAMILY PROTEIN"/>
    <property type="match status" value="1"/>
</dbReference>
<dbReference type="InterPro" id="IPR001279">
    <property type="entry name" value="Metallo-B-lactamas"/>
</dbReference>
<gene>
    <name evidence="2" type="ORF">B1756_02950</name>
</gene>
<dbReference type="PANTHER" id="PTHR42951">
    <property type="entry name" value="METALLO-BETA-LACTAMASE DOMAIN-CONTAINING"/>
    <property type="match status" value="1"/>
</dbReference>
<dbReference type="SMART" id="SM00849">
    <property type="entry name" value="Lactamase_B"/>
    <property type="match status" value="1"/>
</dbReference>
<keyword evidence="3" id="KW-1185">Reference proteome</keyword>